<accession>A0A9K3M1N8</accession>
<evidence type="ECO:0000256" key="7">
    <source>
        <dbReference type="SAM" id="MobiDB-lite"/>
    </source>
</evidence>
<evidence type="ECO:0000313" key="9">
    <source>
        <dbReference type="EMBL" id="KAG7372302.1"/>
    </source>
</evidence>
<evidence type="ECO:0000256" key="6">
    <source>
        <dbReference type="PIRNR" id="PIRNR001365"/>
    </source>
</evidence>
<feature type="signal peptide" evidence="8">
    <location>
        <begin position="1"/>
        <end position="15"/>
    </location>
</feature>
<reference evidence="9" key="2">
    <citation type="submission" date="2021-04" db="EMBL/GenBank/DDBJ databases">
        <authorList>
            <person name="Podell S."/>
        </authorList>
    </citation>
    <scope>NUCLEOTIDE SEQUENCE</scope>
    <source>
        <strain evidence="9">Hildebrandi</strain>
    </source>
</reference>
<dbReference type="OrthoDB" id="191315at2759"/>
<evidence type="ECO:0000256" key="8">
    <source>
        <dbReference type="SAM" id="SignalP"/>
    </source>
</evidence>
<reference evidence="9" key="1">
    <citation type="journal article" date="2021" name="Sci. Rep.">
        <title>Diploid genomic architecture of Nitzschia inconspicua, an elite biomass production diatom.</title>
        <authorList>
            <person name="Oliver A."/>
            <person name="Podell S."/>
            <person name="Pinowska A."/>
            <person name="Traller J.C."/>
            <person name="Smith S.R."/>
            <person name="McClure R."/>
            <person name="Beliaev A."/>
            <person name="Bohutskyi P."/>
            <person name="Hill E.A."/>
            <person name="Rabines A."/>
            <person name="Zheng H."/>
            <person name="Allen L.Z."/>
            <person name="Kuo A."/>
            <person name="Grigoriev I.V."/>
            <person name="Allen A.E."/>
            <person name="Hazlebeck D."/>
            <person name="Allen E.E."/>
        </authorList>
    </citation>
    <scope>NUCLEOTIDE SEQUENCE</scope>
    <source>
        <strain evidence="9">Hildebrandi</strain>
    </source>
</reference>
<dbReference type="GO" id="GO:0008840">
    <property type="term" value="F:4-hydroxy-tetrahydrodipicolinate synthase activity"/>
    <property type="evidence" value="ECO:0007669"/>
    <property type="project" value="InterPro"/>
</dbReference>
<evidence type="ECO:0000256" key="5">
    <source>
        <dbReference type="ARBA" id="ARBA00023270"/>
    </source>
</evidence>
<gene>
    <name evidence="9" type="ORF">IV203_018445</name>
</gene>
<comment type="caution">
    <text evidence="9">The sequence shown here is derived from an EMBL/GenBank/DDBJ whole genome shotgun (WGS) entry which is preliminary data.</text>
</comment>
<dbReference type="PANTHER" id="PTHR12128:SF66">
    <property type="entry name" value="4-HYDROXY-2-OXOGLUTARATE ALDOLASE, MITOCHONDRIAL"/>
    <property type="match status" value="1"/>
</dbReference>
<dbReference type="PANTHER" id="PTHR12128">
    <property type="entry name" value="DIHYDRODIPICOLINATE SYNTHASE"/>
    <property type="match status" value="1"/>
</dbReference>
<organism evidence="9 10">
    <name type="scientific">Nitzschia inconspicua</name>
    <dbReference type="NCBI Taxonomy" id="303405"/>
    <lineage>
        <taxon>Eukaryota</taxon>
        <taxon>Sar</taxon>
        <taxon>Stramenopiles</taxon>
        <taxon>Ochrophyta</taxon>
        <taxon>Bacillariophyta</taxon>
        <taxon>Bacillariophyceae</taxon>
        <taxon>Bacillariophycidae</taxon>
        <taxon>Bacillariales</taxon>
        <taxon>Bacillariaceae</taxon>
        <taxon>Nitzschia</taxon>
    </lineage>
</organism>
<protein>
    <submittedName>
        <fullName evidence="9">Dihydrodipicolinate synthase</fullName>
    </submittedName>
</protein>
<dbReference type="SMART" id="SM01130">
    <property type="entry name" value="DHDPS"/>
    <property type="match status" value="1"/>
</dbReference>
<dbReference type="HAMAP" id="MF_00418">
    <property type="entry name" value="DapA"/>
    <property type="match status" value="1"/>
</dbReference>
<feature type="chain" id="PRO_5039915288" evidence="8">
    <location>
        <begin position="16"/>
        <end position="348"/>
    </location>
</feature>
<dbReference type="Proteomes" id="UP000693970">
    <property type="component" value="Unassembled WGS sequence"/>
</dbReference>
<sequence length="348" mass="38014">MRTILILLFLQSVRGFISNKPSIQLQPTPSSLRQRQRHGDPLFVGSNTNEMMPLRRGSTVALITPFKPDGSIDINGIEKLIDMHLEAQTDNLCVLGTTAEASVMSMNERELVLKTIVNKAKGKIPILVGTGTINPDSVKKYTQQAIDFGADASLLVTPYYVKPPQRGLIKHFTSMADLGLPVIVYNVPGRTAVDLSDETIAIMSQHEAIVGVKDATGDVSRLTSLKKVLSEMGDTNFLKYSGDDATTTDYILEGGDGCISVTANIVPGVMRAMVHAALEGNEEQANDLNRRLSLLNKRLFVESNPIPCKWAANRLGIVDNAYCRPPLDVLDPQYYSFLEEALTAANLI</sequence>
<dbReference type="Pfam" id="PF00701">
    <property type="entry name" value="DHDPS"/>
    <property type="match status" value="1"/>
</dbReference>
<dbReference type="InterPro" id="IPR020625">
    <property type="entry name" value="Schiff_base-form_aldolases_AS"/>
</dbReference>
<comment type="similarity">
    <text evidence="1 6">Belongs to the DapA family.</text>
</comment>
<name>A0A9K3M1N8_9STRA</name>
<dbReference type="NCBIfam" id="TIGR00674">
    <property type="entry name" value="dapA"/>
    <property type="match status" value="1"/>
</dbReference>
<dbReference type="GO" id="GO:0009089">
    <property type="term" value="P:lysine biosynthetic process via diaminopimelate"/>
    <property type="evidence" value="ECO:0007669"/>
    <property type="project" value="InterPro"/>
</dbReference>
<dbReference type="CDD" id="cd00950">
    <property type="entry name" value="DHDPS"/>
    <property type="match status" value="1"/>
</dbReference>
<keyword evidence="2" id="KW-0963">Cytoplasm</keyword>
<evidence type="ECO:0000256" key="3">
    <source>
        <dbReference type="ARBA" id="ARBA00022605"/>
    </source>
</evidence>
<evidence type="ECO:0000256" key="4">
    <source>
        <dbReference type="ARBA" id="ARBA00023239"/>
    </source>
</evidence>
<dbReference type="InterPro" id="IPR002220">
    <property type="entry name" value="DapA-like"/>
</dbReference>
<evidence type="ECO:0000256" key="1">
    <source>
        <dbReference type="ARBA" id="ARBA00007592"/>
    </source>
</evidence>
<dbReference type="PROSITE" id="PS00666">
    <property type="entry name" value="DHDPS_2"/>
    <property type="match status" value="1"/>
</dbReference>
<proteinExistence type="inferred from homology"/>
<evidence type="ECO:0000313" key="10">
    <source>
        <dbReference type="Proteomes" id="UP000693970"/>
    </source>
</evidence>
<keyword evidence="10" id="KW-1185">Reference proteome</keyword>
<dbReference type="EMBL" id="JAGRRH010000003">
    <property type="protein sequence ID" value="KAG7372302.1"/>
    <property type="molecule type" value="Genomic_DNA"/>
</dbReference>
<dbReference type="PIRSF" id="PIRSF001365">
    <property type="entry name" value="DHDPS"/>
    <property type="match status" value="1"/>
</dbReference>
<keyword evidence="3" id="KW-0028">Amino-acid biosynthesis</keyword>
<dbReference type="AlphaFoldDB" id="A0A9K3M1N8"/>
<keyword evidence="5" id="KW-0704">Schiff base</keyword>
<feature type="region of interest" description="Disordered" evidence="7">
    <location>
        <begin position="25"/>
        <end position="48"/>
    </location>
</feature>
<keyword evidence="8" id="KW-0732">Signal</keyword>
<evidence type="ECO:0000256" key="2">
    <source>
        <dbReference type="ARBA" id="ARBA00022490"/>
    </source>
</evidence>
<dbReference type="InterPro" id="IPR005263">
    <property type="entry name" value="DapA"/>
</dbReference>
<keyword evidence="4 6" id="KW-0456">Lyase</keyword>